<organism evidence="4 6">
    <name type="scientific">Araneus ventricosus</name>
    <name type="common">Orbweaver spider</name>
    <name type="synonym">Epeira ventricosa</name>
    <dbReference type="NCBI Taxonomy" id="182803"/>
    <lineage>
        <taxon>Eukaryota</taxon>
        <taxon>Metazoa</taxon>
        <taxon>Ecdysozoa</taxon>
        <taxon>Arthropoda</taxon>
        <taxon>Chelicerata</taxon>
        <taxon>Arachnida</taxon>
        <taxon>Araneae</taxon>
        <taxon>Araneomorphae</taxon>
        <taxon>Entelegynae</taxon>
        <taxon>Araneoidea</taxon>
        <taxon>Araneidae</taxon>
        <taxon>Araneus</taxon>
    </lineage>
</organism>
<proteinExistence type="predicted"/>
<comment type="caution">
    <text evidence="4">The sequence shown here is derived from an EMBL/GenBank/DDBJ whole genome shotgun (WGS) entry which is preliminary data.</text>
</comment>
<dbReference type="EMBL" id="BGPR01100525">
    <property type="protein sequence ID" value="GBM56477.1"/>
    <property type="molecule type" value="Genomic_DNA"/>
</dbReference>
<dbReference type="EMBL" id="BGPR01100516">
    <property type="protein sequence ID" value="GBM56451.1"/>
    <property type="molecule type" value="Genomic_DNA"/>
</dbReference>
<dbReference type="Proteomes" id="UP000499080">
    <property type="component" value="Unassembled WGS sequence"/>
</dbReference>
<reference evidence="4 6" key="1">
    <citation type="journal article" date="2019" name="Sci. Rep.">
        <title>Orb-weaving spider Araneus ventricosus genome elucidates the spidroin gene catalogue.</title>
        <authorList>
            <person name="Kono N."/>
            <person name="Nakamura H."/>
            <person name="Ohtoshi R."/>
            <person name="Moran D.A.P."/>
            <person name="Shinohara A."/>
            <person name="Yoshida Y."/>
            <person name="Fujiwara M."/>
            <person name="Mori M."/>
            <person name="Tomita M."/>
            <person name="Arakawa K."/>
        </authorList>
    </citation>
    <scope>NUCLEOTIDE SEQUENCE [LARGE SCALE GENOMIC DNA]</scope>
</reference>
<protein>
    <submittedName>
        <fullName evidence="4">Uncharacterized protein</fullName>
    </submittedName>
</protein>
<keyword evidence="6" id="KW-1185">Reference proteome</keyword>
<evidence type="ECO:0000313" key="4">
    <source>
        <dbReference type="EMBL" id="GBM56477.1"/>
    </source>
</evidence>
<evidence type="ECO:0000313" key="6">
    <source>
        <dbReference type="Proteomes" id="UP000499080"/>
    </source>
</evidence>
<sequence length="100" mass="11463">MLSPNDKFTRQALPYCELSPFLCFPQERTTYEVLKASREERIRNRKKDHKHCPVLCITPRVRIVGAGMICRPHKLSRRKKQLRLATSNDDAGKEANAAVG</sequence>
<evidence type="ECO:0000256" key="1">
    <source>
        <dbReference type="SAM" id="MobiDB-lite"/>
    </source>
</evidence>
<dbReference type="EMBL" id="BGPR01100515">
    <property type="protein sequence ID" value="GBM56446.1"/>
    <property type="molecule type" value="Genomic_DNA"/>
</dbReference>
<feature type="region of interest" description="Disordered" evidence="1">
    <location>
        <begin position="79"/>
        <end position="100"/>
    </location>
</feature>
<dbReference type="EMBL" id="BGPR01100529">
    <property type="protein sequence ID" value="GBM56485.1"/>
    <property type="molecule type" value="Genomic_DNA"/>
</dbReference>
<evidence type="ECO:0000313" key="5">
    <source>
        <dbReference type="EMBL" id="GBM56485.1"/>
    </source>
</evidence>
<evidence type="ECO:0000313" key="2">
    <source>
        <dbReference type="EMBL" id="GBM56446.1"/>
    </source>
</evidence>
<dbReference type="AlphaFoldDB" id="A0A4Y2GTL4"/>
<accession>A0A4Y2GTL4</accession>
<gene>
    <name evidence="4" type="ORF">AVEN_147879_1</name>
    <name evidence="5" type="ORF">AVEN_211117_1</name>
    <name evidence="2" type="ORF">AVEN_2787_1</name>
    <name evidence="3" type="ORF">AVEN_3671_1</name>
</gene>
<evidence type="ECO:0000313" key="3">
    <source>
        <dbReference type="EMBL" id="GBM56451.1"/>
    </source>
</evidence>
<name>A0A4Y2GTL4_ARAVE</name>